<protein>
    <submittedName>
        <fullName evidence="3">DUF1311 domain-containing protein</fullName>
    </submittedName>
</protein>
<dbReference type="Gene3D" id="1.20.1270.180">
    <property type="match status" value="1"/>
</dbReference>
<dbReference type="PANTHER" id="PTHR37549">
    <property type="entry name" value="LIPOPROTEIN LPRI"/>
    <property type="match status" value="1"/>
</dbReference>
<evidence type="ECO:0000259" key="2">
    <source>
        <dbReference type="Pfam" id="PF07007"/>
    </source>
</evidence>
<dbReference type="InterPro" id="IPR009739">
    <property type="entry name" value="LprI-like_N"/>
</dbReference>
<feature type="domain" description="Lysozyme inhibitor LprI-like N-terminal" evidence="2">
    <location>
        <begin position="103"/>
        <end position="197"/>
    </location>
</feature>
<feature type="signal peptide" evidence="1">
    <location>
        <begin position="1"/>
        <end position="17"/>
    </location>
</feature>
<organism evidence="3 4">
    <name type="scientific">Paralysiella testudinis</name>
    <dbReference type="NCBI Taxonomy" id="2809020"/>
    <lineage>
        <taxon>Bacteria</taxon>
        <taxon>Pseudomonadati</taxon>
        <taxon>Pseudomonadota</taxon>
        <taxon>Betaproteobacteria</taxon>
        <taxon>Neisseriales</taxon>
        <taxon>Neisseriaceae</taxon>
        <taxon>Paralysiella</taxon>
    </lineage>
</organism>
<dbReference type="GO" id="GO:0005576">
    <property type="term" value="C:extracellular region"/>
    <property type="evidence" value="ECO:0007669"/>
    <property type="project" value="TreeGrafter"/>
</dbReference>
<sequence>MHRILLIVLLFPAVVFGASFDCQQVRTTAEQLICQNDNLSSLDDTLAETFTTAIQSTTAPNKLQAEQKTWLAARNRCTNAGCLQQQYEQRIAELSCNPDGVMAGSAIGANQCAYFSRLALDRQLSTLEVQYQQKINRDAESPDNMNSIFKTEQNAWRQYRSAQCALHGAIEGGSDAWKNAFAGMCELDETQKRITSLKAAISGQ</sequence>
<evidence type="ECO:0000313" key="4">
    <source>
        <dbReference type="Proteomes" id="UP000653156"/>
    </source>
</evidence>
<reference evidence="3" key="1">
    <citation type="submission" date="2021-02" db="EMBL/GenBank/DDBJ databases">
        <title>Neisseriaceae sp. 26B isolated from the cloaca of a Common Toad-headed Turtle (Mesoclemmys nasuta).</title>
        <authorList>
            <person name="Spergser J."/>
            <person name="Busse H.-J."/>
        </authorList>
    </citation>
    <scope>NUCLEOTIDE SEQUENCE</scope>
    <source>
        <strain evidence="3">26B</strain>
    </source>
</reference>
<evidence type="ECO:0000313" key="3">
    <source>
        <dbReference type="EMBL" id="QRQ81199.1"/>
    </source>
</evidence>
<dbReference type="Proteomes" id="UP000653156">
    <property type="component" value="Chromosome"/>
</dbReference>
<dbReference type="InterPro" id="IPR052755">
    <property type="entry name" value="Lysozyme_Inhibitor_LprI"/>
</dbReference>
<dbReference type="PANTHER" id="PTHR37549:SF1">
    <property type="entry name" value="LIPOPROTEIN LPRI"/>
    <property type="match status" value="1"/>
</dbReference>
<accession>A0A892ZJX6</accession>
<dbReference type="EMBL" id="CP069798">
    <property type="protein sequence ID" value="QRQ81199.1"/>
    <property type="molecule type" value="Genomic_DNA"/>
</dbReference>
<keyword evidence="1" id="KW-0732">Signal</keyword>
<dbReference type="KEGG" id="ptes:JQU52_10780"/>
<dbReference type="AlphaFoldDB" id="A0A892ZJX6"/>
<evidence type="ECO:0000256" key="1">
    <source>
        <dbReference type="SAM" id="SignalP"/>
    </source>
</evidence>
<dbReference type="RefSeq" id="WP_230338487.1">
    <property type="nucleotide sequence ID" value="NZ_CP069798.1"/>
</dbReference>
<keyword evidence="4" id="KW-1185">Reference proteome</keyword>
<name>A0A892ZJX6_9NEIS</name>
<gene>
    <name evidence="3" type="ORF">JQU52_10780</name>
</gene>
<feature type="chain" id="PRO_5034137079" evidence="1">
    <location>
        <begin position="18"/>
        <end position="204"/>
    </location>
</feature>
<dbReference type="Pfam" id="PF07007">
    <property type="entry name" value="LprI"/>
    <property type="match status" value="1"/>
</dbReference>
<proteinExistence type="predicted"/>